<gene>
    <name evidence="12" type="ORF">SAMN02745207_03124</name>
</gene>
<evidence type="ECO:0000256" key="9">
    <source>
        <dbReference type="PROSITE-ProRule" id="PRU01091"/>
    </source>
</evidence>
<protein>
    <recommendedName>
        <fullName evidence="1">Stage 0 sporulation protein A homolog</fullName>
    </recommendedName>
</protein>
<feature type="DNA-binding region" description="OmpR/PhoB-type" evidence="9">
    <location>
        <begin position="125"/>
        <end position="223"/>
    </location>
</feature>
<sequence>MNILLVDDEKLLVKGLRKSLEKEGYTVFVAYDGKEALKQLKTRAIDFILLDLMLPEIDGMTLCKRIREDSNVPIIMLTAKDDYIDKILGLEFGADDYVTKPFHTRELITRIKVICRRVEKTNIVKSIIESGDLCVNEVERTVCKKGNILSLTAKEFDILLYLIQNKSRVFSREQIFELVWDEISFDTRTVDVHIKNLRSKIEDKPSDPKYIITKWGVGYYFRKDSNHG</sequence>
<dbReference type="SUPFAM" id="SSF52172">
    <property type="entry name" value="CheY-like"/>
    <property type="match status" value="1"/>
</dbReference>
<dbReference type="InterPro" id="IPR001789">
    <property type="entry name" value="Sig_transdc_resp-reg_receiver"/>
</dbReference>
<dbReference type="GO" id="GO:0000156">
    <property type="term" value="F:phosphorelay response regulator activity"/>
    <property type="evidence" value="ECO:0007669"/>
    <property type="project" value="TreeGrafter"/>
</dbReference>
<dbReference type="SMART" id="SM00862">
    <property type="entry name" value="Trans_reg_C"/>
    <property type="match status" value="1"/>
</dbReference>
<keyword evidence="5 9" id="KW-0238">DNA-binding</keyword>
<dbReference type="InterPro" id="IPR036388">
    <property type="entry name" value="WH-like_DNA-bd_sf"/>
</dbReference>
<dbReference type="SMART" id="SM00448">
    <property type="entry name" value="REC"/>
    <property type="match status" value="1"/>
</dbReference>
<dbReference type="FunFam" id="3.40.50.2300:FF:000001">
    <property type="entry name" value="DNA-binding response regulator PhoB"/>
    <property type="match status" value="1"/>
</dbReference>
<evidence type="ECO:0000256" key="7">
    <source>
        <dbReference type="ARBA" id="ARBA00024867"/>
    </source>
</evidence>
<dbReference type="Gene3D" id="3.40.50.2300">
    <property type="match status" value="1"/>
</dbReference>
<feature type="modified residue" description="4-aspartylphosphate" evidence="8">
    <location>
        <position position="51"/>
    </location>
</feature>
<dbReference type="Proteomes" id="UP000184447">
    <property type="component" value="Unassembled WGS sequence"/>
</dbReference>
<comment type="function">
    <text evidence="7">May play the central regulatory role in sporulation. It may be an element of the effector pathway responsible for the activation of sporulation genes in response to nutritional stress. Spo0A may act in concert with spo0H (a sigma factor) to control the expression of some genes that are critical to the sporulation process.</text>
</comment>
<dbReference type="InterPro" id="IPR016032">
    <property type="entry name" value="Sig_transdc_resp-reg_C-effctor"/>
</dbReference>
<dbReference type="RefSeq" id="WP_073339432.1">
    <property type="nucleotide sequence ID" value="NZ_FQXM01000020.1"/>
</dbReference>
<evidence type="ECO:0000313" key="12">
    <source>
        <dbReference type="EMBL" id="SHH90962.1"/>
    </source>
</evidence>
<dbReference type="Gene3D" id="6.10.250.690">
    <property type="match status" value="1"/>
</dbReference>
<keyword evidence="3" id="KW-0902">Two-component regulatory system</keyword>
<dbReference type="GO" id="GO:0006355">
    <property type="term" value="P:regulation of DNA-templated transcription"/>
    <property type="evidence" value="ECO:0007669"/>
    <property type="project" value="InterPro"/>
</dbReference>
<dbReference type="Pfam" id="PF00072">
    <property type="entry name" value="Response_reg"/>
    <property type="match status" value="1"/>
</dbReference>
<evidence type="ECO:0000256" key="6">
    <source>
        <dbReference type="ARBA" id="ARBA00023163"/>
    </source>
</evidence>
<proteinExistence type="predicted"/>
<dbReference type="Pfam" id="PF00486">
    <property type="entry name" value="Trans_reg_C"/>
    <property type="match status" value="1"/>
</dbReference>
<dbReference type="OrthoDB" id="9790442at2"/>
<evidence type="ECO:0000259" key="10">
    <source>
        <dbReference type="PROSITE" id="PS50110"/>
    </source>
</evidence>
<dbReference type="GO" id="GO:0032993">
    <property type="term" value="C:protein-DNA complex"/>
    <property type="evidence" value="ECO:0007669"/>
    <property type="project" value="TreeGrafter"/>
</dbReference>
<dbReference type="PANTHER" id="PTHR48111:SF40">
    <property type="entry name" value="PHOSPHATE REGULON TRANSCRIPTIONAL REGULATORY PROTEIN PHOB"/>
    <property type="match status" value="1"/>
</dbReference>
<dbReference type="STRING" id="1121316.SAMN02745207_03124"/>
<keyword evidence="2 8" id="KW-0597">Phosphoprotein</keyword>
<evidence type="ECO:0000256" key="2">
    <source>
        <dbReference type="ARBA" id="ARBA00022553"/>
    </source>
</evidence>
<evidence type="ECO:0000256" key="4">
    <source>
        <dbReference type="ARBA" id="ARBA00023015"/>
    </source>
</evidence>
<feature type="domain" description="Response regulatory" evidence="10">
    <location>
        <begin position="2"/>
        <end position="115"/>
    </location>
</feature>
<name>A0A1M5WU74_9CLOT</name>
<evidence type="ECO:0000259" key="11">
    <source>
        <dbReference type="PROSITE" id="PS51755"/>
    </source>
</evidence>
<feature type="domain" description="OmpR/PhoB-type" evidence="11">
    <location>
        <begin position="125"/>
        <end position="223"/>
    </location>
</feature>
<keyword evidence="4" id="KW-0805">Transcription regulation</keyword>
<dbReference type="PANTHER" id="PTHR48111">
    <property type="entry name" value="REGULATOR OF RPOS"/>
    <property type="match status" value="1"/>
</dbReference>
<evidence type="ECO:0000256" key="5">
    <source>
        <dbReference type="ARBA" id="ARBA00023125"/>
    </source>
</evidence>
<organism evidence="12 13">
    <name type="scientific">Clostridium grantii DSM 8605</name>
    <dbReference type="NCBI Taxonomy" id="1121316"/>
    <lineage>
        <taxon>Bacteria</taxon>
        <taxon>Bacillati</taxon>
        <taxon>Bacillota</taxon>
        <taxon>Clostridia</taxon>
        <taxon>Eubacteriales</taxon>
        <taxon>Clostridiaceae</taxon>
        <taxon>Clostridium</taxon>
    </lineage>
</organism>
<evidence type="ECO:0000256" key="8">
    <source>
        <dbReference type="PROSITE-ProRule" id="PRU00169"/>
    </source>
</evidence>
<evidence type="ECO:0000256" key="1">
    <source>
        <dbReference type="ARBA" id="ARBA00018672"/>
    </source>
</evidence>
<reference evidence="12 13" key="1">
    <citation type="submission" date="2016-11" db="EMBL/GenBank/DDBJ databases">
        <authorList>
            <person name="Jaros S."/>
            <person name="Januszkiewicz K."/>
            <person name="Wedrychowicz H."/>
        </authorList>
    </citation>
    <scope>NUCLEOTIDE SEQUENCE [LARGE SCALE GENOMIC DNA]</scope>
    <source>
        <strain evidence="12 13">DSM 8605</strain>
    </source>
</reference>
<dbReference type="GO" id="GO:0005829">
    <property type="term" value="C:cytosol"/>
    <property type="evidence" value="ECO:0007669"/>
    <property type="project" value="TreeGrafter"/>
</dbReference>
<dbReference type="InterPro" id="IPR001867">
    <property type="entry name" value="OmpR/PhoB-type_DNA-bd"/>
</dbReference>
<dbReference type="CDD" id="cd00383">
    <property type="entry name" value="trans_reg_C"/>
    <property type="match status" value="1"/>
</dbReference>
<evidence type="ECO:0000256" key="3">
    <source>
        <dbReference type="ARBA" id="ARBA00023012"/>
    </source>
</evidence>
<dbReference type="Gene3D" id="1.10.10.10">
    <property type="entry name" value="Winged helix-like DNA-binding domain superfamily/Winged helix DNA-binding domain"/>
    <property type="match status" value="1"/>
</dbReference>
<dbReference type="SUPFAM" id="SSF46894">
    <property type="entry name" value="C-terminal effector domain of the bipartite response regulators"/>
    <property type="match status" value="1"/>
</dbReference>
<keyword evidence="6" id="KW-0804">Transcription</keyword>
<keyword evidence="13" id="KW-1185">Reference proteome</keyword>
<dbReference type="GO" id="GO:0000976">
    <property type="term" value="F:transcription cis-regulatory region binding"/>
    <property type="evidence" value="ECO:0007669"/>
    <property type="project" value="TreeGrafter"/>
</dbReference>
<dbReference type="PROSITE" id="PS51755">
    <property type="entry name" value="OMPR_PHOB"/>
    <property type="match status" value="1"/>
</dbReference>
<dbReference type="AlphaFoldDB" id="A0A1M5WU74"/>
<dbReference type="InterPro" id="IPR039420">
    <property type="entry name" value="WalR-like"/>
</dbReference>
<dbReference type="PROSITE" id="PS50110">
    <property type="entry name" value="RESPONSE_REGULATORY"/>
    <property type="match status" value="1"/>
</dbReference>
<evidence type="ECO:0000313" key="13">
    <source>
        <dbReference type="Proteomes" id="UP000184447"/>
    </source>
</evidence>
<dbReference type="InterPro" id="IPR011006">
    <property type="entry name" value="CheY-like_superfamily"/>
</dbReference>
<accession>A0A1M5WU74</accession>
<dbReference type="FunFam" id="1.10.10.10:FF:000018">
    <property type="entry name" value="DNA-binding response regulator ResD"/>
    <property type="match status" value="1"/>
</dbReference>
<dbReference type="EMBL" id="FQXM01000020">
    <property type="protein sequence ID" value="SHH90962.1"/>
    <property type="molecule type" value="Genomic_DNA"/>
</dbReference>